<proteinExistence type="predicted"/>
<keyword evidence="4" id="KW-1185">Reference proteome</keyword>
<feature type="region of interest" description="Disordered" evidence="1">
    <location>
        <begin position="1"/>
        <end position="25"/>
    </location>
</feature>
<accession>A0ABD5RVU4</accession>
<feature type="compositionally biased region" description="Basic and acidic residues" evidence="1">
    <location>
        <begin position="11"/>
        <end position="25"/>
    </location>
</feature>
<gene>
    <name evidence="3" type="ORF">ACFQE1_03375</name>
</gene>
<evidence type="ECO:0000313" key="4">
    <source>
        <dbReference type="Proteomes" id="UP001596328"/>
    </source>
</evidence>
<evidence type="ECO:0000259" key="2">
    <source>
        <dbReference type="Pfam" id="PF26404"/>
    </source>
</evidence>
<sequence length="209" mass="23891">MAQNRLLGENITERPMLEDTHTDVERKRGVLTKKDREYLLGNITYESQQERNRRQHIRRRVKNSIIDFSLLDRLESRDRKQIIASLRNEAGKGDDQAEGESQQLLSGLTGIARFLYLASTDAGIPFSEILKEGIRQAEKERTGQLVADVDLNIEYLSTDPHKIDDVFIGLDVEMDSLSEEEREEVQGHLRNALNVLEKEDSSNKPGNSE</sequence>
<dbReference type="Proteomes" id="UP001596328">
    <property type="component" value="Unassembled WGS sequence"/>
</dbReference>
<feature type="domain" description="Domain of unknown function" evidence="2">
    <location>
        <begin position="30"/>
        <end position="171"/>
    </location>
</feature>
<name>A0ABD5RVU4_9EURY</name>
<dbReference type="AlphaFoldDB" id="A0ABD5RVU4"/>
<organism evidence="3 4">
    <name type="scientific">Halobium palmae</name>
    <dbReference type="NCBI Taxonomy" id="1776492"/>
    <lineage>
        <taxon>Archaea</taxon>
        <taxon>Methanobacteriati</taxon>
        <taxon>Methanobacteriota</taxon>
        <taxon>Stenosarchaea group</taxon>
        <taxon>Halobacteria</taxon>
        <taxon>Halobacteriales</taxon>
        <taxon>Haloferacaceae</taxon>
        <taxon>Halobium</taxon>
    </lineage>
</organism>
<evidence type="ECO:0000256" key="1">
    <source>
        <dbReference type="SAM" id="MobiDB-lite"/>
    </source>
</evidence>
<evidence type="ECO:0000313" key="3">
    <source>
        <dbReference type="EMBL" id="MFC6723445.1"/>
    </source>
</evidence>
<dbReference type="Pfam" id="PF26404">
    <property type="entry name" value="DUF8102"/>
    <property type="match status" value="1"/>
</dbReference>
<reference evidence="3 4" key="1">
    <citation type="journal article" date="2019" name="Int. J. Syst. Evol. Microbiol.">
        <title>The Global Catalogue of Microorganisms (GCM) 10K type strain sequencing project: providing services to taxonomists for standard genome sequencing and annotation.</title>
        <authorList>
            <consortium name="The Broad Institute Genomics Platform"/>
            <consortium name="The Broad Institute Genome Sequencing Center for Infectious Disease"/>
            <person name="Wu L."/>
            <person name="Ma J."/>
        </authorList>
    </citation>
    <scope>NUCLEOTIDE SEQUENCE [LARGE SCALE GENOMIC DNA]</scope>
    <source>
        <strain evidence="3 4">NBRC 111368</strain>
    </source>
</reference>
<comment type="caution">
    <text evidence="3">The sequence shown here is derived from an EMBL/GenBank/DDBJ whole genome shotgun (WGS) entry which is preliminary data.</text>
</comment>
<dbReference type="InterPro" id="IPR058415">
    <property type="entry name" value="DUF8102"/>
</dbReference>
<protein>
    <recommendedName>
        <fullName evidence="2">Domain of unknown function domain-containing protein</fullName>
    </recommendedName>
</protein>
<dbReference type="EMBL" id="JBHSWU010000018">
    <property type="protein sequence ID" value="MFC6723445.1"/>
    <property type="molecule type" value="Genomic_DNA"/>
</dbReference>